<sequence length="350" mass="40436">MVSSDDIQVHFDSSSFTERTSVGHKHQLQLVIQNEGLRNVYGVVSKSVLSDLKYFDVISCLPPDPAHDLLEGLVPELIKKVVVTFIQEGYFTLDFFNNALKVFPYGKCDKKNKPTCSNTDTLASFKIKQTASQTWCLMRLLPLMLASTIPEGNEYWELYLTLMDICEITFAPSVPCEMVAYLEYLVHGFLVTLKELYPEDRLKPKSHYLLHYPNSLLKYGPLVHCWTIRFESKHVNRQKNRRNLCKTLPKRHQLLMCYYGASENYFDDKMSSSTGGTIIKNEQFCDKIQRLLEVQFPGIQEVYSLSSVELHSSTYTKECCIVLEERENRLHEFMPSHQHSQIKIVCCCDL</sequence>
<dbReference type="AlphaFoldDB" id="A0A9Q1HEZ2"/>
<name>A0A9Q1HEZ2_HOLLE</name>
<accession>A0A9Q1HEZ2</accession>
<proteinExistence type="predicted"/>
<dbReference type="EMBL" id="JAIZAY010000004">
    <property type="protein sequence ID" value="KAJ8043485.1"/>
    <property type="molecule type" value="Genomic_DNA"/>
</dbReference>
<keyword evidence="2" id="KW-1185">Reference proteome</keyword>
<dbReference type="OrthoDB" id="5975680at2759"/>
<comment type="caution">
    <text evidence="1">The sequence shown here is derived from an EMBL/GenBank/DDBJ whole genome shotgun (WGS) entry which is preliminary data.</text>
</comment>
<reference evidence="1" key="1">
    <citation type="submission" date="2021-10" db="EMBL/GenBank/DDBJ databases">
        <title>Tropical sea cucumber genome reveals ecological adaptation and Cuvierian tubules defense mechanism.</title>
        <authorList>
            <person name="Chen T."/>
        </authorList>
    </citation>
    <scope>NUCLEOTIDE SEQUENCE</scope>
    <source>
        <strain evidence="1">Nanhai2018</strain>
        <tissue evidence="1">Muscle</tissue>
    </source>
</reference>
<gene>
    <name evidence="1" type="ORF">HOLleu_10589</name>
</gene>
<dbReference type="PANTHER" id="PTHR31912">
    <property type="entry name" value="IP13529P"/>
    <property type="match status" value="1"/>
</dbReference>
<protein>
    <submittedName>
        <fullName evidence="1">Uncharacterized protein</fullName>
    </submittedName>
</protein>
<evidence type="ECO:0000313" key="2">
    <source>
        <dbReference type="Proteomes" id="UP001152320"/>
    </source>
</evidence>
<organism evidence="1 2">
    <name type="scientific">Holothuria leucospilota</name>
    <name type="common">Black long sea cucumber</name>
    <name type="synonym">Mertensiothuria leucospilota</name>
    <dbReference type="NCBI Taxonomy" id="206669"/>
    <lineage>
        <taxon>Eukaryota</taxon>
        <taxon>Metazoa</taxon>
        <taxon>Echinodermata</taxon>
        <taxon>Eleutherozoa</taxon>
        <taxon>Echinozoa</taxon>
        <taxon>Holothuroidea</taxon>
        <taxon>Aspidochirotacea</taxon>
        <taxon>Aspidochirotida</taxon>
        <taxon>Holothuriidae</taxon>
        <taxon>Holothuria</taxon>
    </lineage>
</organism>
<dbReference type="Proteomes" id="UP001152320">
    <property type="component" value="Chromosome 4"/>
</dbReference>
<evidence type="ECO:0000313" key="1">
    <source>
        <dbReference type="EMBL" id="KAJ8043485.1"/>
    </source>
</evidence>
<dbReference type="PANTHER" id="PTHR31912:SF34">
    <property type="entry name" value="NOTOCHORD-RELATED PROTEIN"/>
    <property type="match status" value="1"/>
</dbReference>